<evidence type="ECO:0000313" key="4">
    <source>
        <dbReference type="EMBL" id="GAA4120569.1"/>
    </source>
</evidence>
<feature type="domain" description="Galactosyltransferase C-terminal" evidence="3">
    <location>
        <begin position="152"/>
        <end position="195"/>
    </location>
</feature>
<dbReference type="InterPro" id="IPR029044">
    <property type="entry name" value="Nucleotide-diphossugar_trans"/>
</dbReference>
<evidence type="ECO:0000256" key="1">
    <source>
        <dbReference type="ARBA" id="ARBA00022679"/>
    </source>
</evidence>
<keyword evidence="5" id="KW-1185">Reference proteome</keyword>
<evidence type="ECO:0000259" key="2">
    <source>
        <dbReference type="Pfam" id="PF00535"/>
    </source>
</evidence>
<evidence type="ECO:0000259" key="3">
    <source>
        <dbReference type="Pfam" id="PF02709"/>
    </source>
</evidence>
<dbReference type="EMBL" id="BAABAO010000001">
    <property type="protein sequence ID" value="GAA4120569.1"/>
    <property type="molecule type" value="Genomic_DNA"/>
</dbReference>
<proteinExistence type="predicted"/>
<feature type="domain" description="Glycosyltransferase 2-like" evidence="2">
    <location>
        <begin position="8"/>
        <end position="129"/>
    </location>
</feature>
<organism evidence="4 5">
    <name type="scientific">Flavobacterium chungbukense</name>
    <dbReference type="NCBI Taxonomy" id="877464"/>
    <lineage>
        <taxon>Bacteria</taxon>
        <taxon>Pseudomonadati</taxon>
        <taxon>Bacteroidota</taxon>
        <taxon>Flavobacteriia</taxon>
        <taxon>Flavobacteriales</taxon>
        <taxon>Flavobacteriaceae</taxon>
        <taxon>Flavobacterium</taxon>
    </lineage>
</organism>
<dbReference type="Pfam" id="PF02709">
    <property type="entry name" value="Glyco_transf_7C"/>
    <property type="match status" value="1"/>
</dbReference>
<gene>
    <name evidence="4" type="ORF">GCM10022250_01220</name>
</gene>
<name>A0ABP7XLB0_9FLAO</name>
<comment type="caution">
    <text evidence="4">The sequence shown here is derived from an EMBL/GenBank/DDBJ whole genome shotgun (WGS) entry which is preliminary data.</text>
</comment>
<dbReference type="PANTHER" id="PTHR22916">
    <property type="entry name" value="GLYCOSYLTRANSFERASE"/>
    <property type="match status" value="1"/>
</dbReference>
<dbReference type="InterPro" id="IPR001173">
    <property type="entry name" value="Glyco_trans_2-like"/>
</dbReference>
<protein>
    <submittedName>
        <fullName evidence="4">Glycosyltransferase</fullName>
    </submittedName>
</protein>
<accession>A0ABP7XLB0</accession>
<keyword evidence="1" id="KW-0808">Transferase</keyword>
<dbReference type="CDD" id="cd00761">
    <property type="entry name" value="Glyco_tranf_GTA_type"/>
    <property type="match status" value="1"/>
</dbReference>
<dbReference type="Pfam" id="PF00535">
    <property type="entry name" value="Glycos_transf_2"/>
    <property type="match status" value="1"/>
</dbReference>
<dbReference type="SUPFAM" id="SSF53448">
    <property type="entry name" value="Nucleotide-diphospho-sugar transferases"/>
    <property type="match status" value="1"/>
</dbReference>
<dbReference type="RefSeq" id="WP_229354953.1">
    <property type="nucleotide sequence ID" value="NZ_BAABAO010000001.1"/>
</dbReference>
<dbReference type="PANTHER" id="PTHR22916:SF3">
    <property type="entry name" value="UDP-GLCNAC:BETAGAL BETA-1,3-N-ACETYLGLUCOSAMINYLTRANSFERASE-LIKE PROTEIN 1"/>
    <property type="match status" value="1"/>
</dbReference>
<reference evidence="5" key="1">
    <citation type="journal article" date="2019" name="Int. J. Syst. Evol. Microbiol.">
        <title>The Global Catalogue of Microorganisms (GCM) 10K type strain sequencing project: providing services to taxonomists for standard genome sequencing and annotation.</title>
        <authorList>
            <consortium name="The Broad Institute Genomics Platform"/>
            <consortium name="The Broad Institute Genome Sequencing Center for Infectious Disease"/>
            <person name="Wu L."/>
            <person name="Ma J."/>
        </authorList>
    </citation>
    <scope>NUCLEOTIDE SEQUENCE [LARGE SCALE GENOMIC DNA]</scope>
    <source>
        <strain evidence="5">JCM 17386</strain>
    </source>
</reference>
<evidence type="ECO:0000313" key="5">
    <source>
        <dbReference type="Proteomes" id="UP001501333"/>
    </source>
</evidence>
<dbReference type="InterPro" id="IPR027791">
    <property type="entry name" value="Galactosyl_T_C"/>
</dbReference>
<dbReference type="Gene3D" id="3.90.550.10">
    <property type="entry name" value="Spore Coat Polysaccharide Biosynthesis Protein SpsA, Chain A"/>
    <property type="match status" value="1"/>
</dbReference>
<sequence>MNQEIKVSIIVPCYNSEKYLPETIKSILSQSFKFWECVFVNDGSIDGTENVILNAVSLDKRFRYISQNNKGVCIARNTAIGVSRGKYILCLDADDLISENFIEETVKILDKNLEVKVVASTVRFFGRKKGILTPLSYNIPTMLASNQLVVTSLFRKIDFDRVEGFNENMKDGLEDWDFWISILKNGGKVERCEQAVFFYRILKKSRNSEMAKVNMFKLRLQMWENHKELYSKYFVAPTSYSEYQSIEKSKEYRLGKLLLAPVRKILGK</sequence>
<dbReference type="Proteomes" id="UP001501333">
    <property type="component" value="Unassembled WGS sequence"/>
</dbReference>